<dbReference type="SUPFAM" id="SSF56176">
    <property type="entry name" value="FAD-binding/transporter-associated domain-like"/>
    <property type="match status" value="1"/>
</dbReference>
<name>A0AAN1WGI9_9GAMM</name>
<dbReference type="SUPFAM" id="SSF54631">
    <property type="entry name" value="CBS-domain pair"/>
    <property type="match status" value="1"/>
</dbReference>
<evidence type="ECO:0008006" key="16">
    <source>
        <dbReference type="Google" id="ProtNLM"/>
    </source>
</evidence>
<keyword evidence="5" id="KW-0677">Repeat</keyword>
<evidence type="ECO:0000256" key="3">
    <source>
        <dbReference type="ARBA" id="ARBA00022475"/>
    </source>
</evidence>
<sequence length="424" mass="47054">MDDIPLQVLFIALAVLLILSAFFSSSETGMLSLNRYRLRHLIKKHHKGAVRAGKLLERPDRLLGVILIGNNLVNIYATAIVTVIGVRLYGDAGVAIATTLLTIVVLVFAEVTPKTLAALYPEKVAFPATFILKPLLWLLYPAVWVINGFSNGLVRLLGADPTGKTGGDHLHPDELRTVVDEAGDLIPDQHQGMLLNVLDLEKATVEDIMIPRNEIVGIDLEHDMKAILELIRTTDYTRLPVYEGDINNVVGVLHMRKATRFLRGADHDITEKDIREHMSTPYFVPESTPLHIQLMNFQKEKRRLAIVVDEYGEVQGAATLVDLLEEIVGEFSTDGSDGTEEEITDLHNGWYLIDATTSMRDINKQLGWSLPTDGPKTINGLAFEYLESIPDGPCSFTLKGYRFELTRIGDTMIESMKVSSLADS</sequence>
<evidence type="ECO:0000256" key="9">
    <source>
        <dbReference type="PROSITE-ProRule" id="PRU00703"/>
    </source>
</evidence>
<dbReference type="Pfam" id="PF01595">
    <property type="entry name" value="CNNM"/>
    <property type="match status" value="1"/>
</dbReference>
<feature type="domain" description="CBS" evidence="12">
    <location>
        <begin position="277"/>
        <end position="333"/>
    </location>
</feature>
<dbReference type="InterPro" id="IPR005170">
    <property type="entry name" value="Transptr-assoc_dom"/>
</dbReference>
<dbReference type="CDD" id="cd04590">
    <property type="entry name" value="CBS_pair_CorC_HlyC_assoc"/>
    <property type="match status" value="1"/>
</dbReference>
<dbReference type="KEGG" id="marq:MARGE09_P1394"/>
<evidence type="ECO:0000256" key="11">
    <source>
        <dbReference type="SAM" id="Phobius"/>
    </source>
</evidence>
<evidence type="ECO:0000256" key="6">
    <source>
        <dbReference type="ARBA" id="ARBA00022989"/>
    </source>
</evidence>
<dbReference type="InterPro" id="IPR002550">
    <property type="entry name" value="CNNM"/>
</dbReference>
<feature type="transmembrane region" description="Helical" evidence="11">
    <location>
        <begin position="6"/>
        <end position="25"/>
    </location>
</feature>
<comment type="subcellular location">
    <subcellularLocation>
        <location evidence="1">Cell membrane</location>
        <topology evidence="1">Multi-pass membrane protein</topology>
    </subcellularLocation>
</comment>
<dbReference type="InterPro" id="IPR016169">
    <property type="entry name" value="FAD-bd_PCMH_sub2"/>
</dbReference>
<dbReference type="PANTHER" id="PTHR22777:SF32">
    <property type="entry name" value="UPF0053 INNER MEMBRANE PROTEIN YFJD"/>
    <property type="match status" value="1"/>
</dbReference>
<evidence type="ECO:0000256" key="2">
    <source>
        <dbReference type="ARBA" id="ARBA00006337"/>
    </source>
</evidence>
<evidence type="ECO:0000313" key="15">
    <source>
        <dbReference type="Proteomes" id="UP001320119"/>
    </source>
</evidence>
<feature type="transmembrane region" description="Helical" evidence="11">
    <location>
        <begin position="124"/>
        <end position="146"/>
    </location>
</feature>
<dbReference type="InterPro" id="IPR044751">
    <property type="entry name" value="Ion_transp-like_CBS"/>
</dbReference>
<evidence type="ECO:0000256" key="7">
    <source>
        <dbReference type="ARBA" id="ARBA00023122"/>
    </source>
</evidence>
<comment type="similarity">
    <text evidence="2">Belongs to the UPF0053 family.</text>
</comment>
<evidence type="ECO:0000256" key="10">
    <source>
        <dbReference type="PROSITE-ProRule" id="PRU01193"/>
    </source>
</evidence>
<dbReference type="InterPro" id="IPR036318">
    <property type="entry name" value="FAD-bd_PCMH-like_sf"/>
</dbReference>
<dbReference type="Gene3D" id="3.30.465.10">
    <property type="match status" value="1"/>
</dbReference>
<dbReference type="InterPro" id="IPR046342">
    <property type="entry name" value="CBS_dom_sf"/>
</dbReference>
<dbReference type="GO" id="GO:0005886">
    <property type="term" value="C:plasma membrane"/>
    <property type="evidence" value="ECO:0007669"/>
    <property type="project" value="UniProtKB-SubCell"/>
</dbReference>
<dbReference type="PANTHER" id="PTHR22777">
    <property type="entry name" value="HEMOLYSIN-RELATED"/>
    <property type="match status" value="1"/>
</dbReference>
<dbReference type="Pfam" id="PF00571">
    <property type="entry name" value="CBS"/>
    <property type="match status" value="2"/>
</dbReference>
<feature type="domain" description="CBS" evidence="12">
    <location>
        <begin position="209"/>
        <end position="269"/>
    </location>
</feature>
<dbReference type="EMBL" id="AP023086">
    <property type="protein sequence ID" value="BCD97193.1"/>
    <property type="molecule type" value="Genomic_DNA"/>
</dbReference>
<gene>
    <name evidence="14" type="ORF">MARGE09_P1394</name>
</gene>
<keyword evidence="15" id="KW-1185">Reference proteome</keyword>
<keyword evidence="6 10" id="KW-1133">Transmembrane helix</keyword>
<dbReference type="AlphaFoldDB" id="A0AAN1WGI9"/>
<dbReference type="GO" id="GO:0050660">
    <property type="term" value="F:flavin adenine dinucleotide binding"/>
    <property type="evidence" value="ECO:0007669"/>
    <property type="project" value="InterPro"/>
</dbReference>
<feature type="transmembrane region" description="Helical" evidence="11">
    <location>
        <begin position="62"/>
        <end position="86"/>
    </location>
</feature>
<proteinExistence type="inferred from homology"/>
<keyword evidence="8 10" id="KW-0472">Membrane</keyword>
<accession>A0AAN1WGI9</accession>
<dbReference type="Gene3D" id="3.10.580.10">
    <property type="entry name" value="CBS-domain"/>
    <property type="match status" value="1"/>
</dbReference>
<dbReference type="Pfam" id="PF03471">
    <property type="entry name" value="CorC_HlyC"/>
    <property type="match status" value="1"/>
</dbReference>
<evidence type="ECO:0000256" key="8">
    <source>
        <dbReference type="ARBA" id="ARBA00023136"/>
    </source>
</evidence>
<evidence type="ECO:0000256" key="4">
    <source>
        <dbReference type="ARBA" id="ARBA00022692"/>
    </source>
</evidence>
<dbReference type="InterPro" id="IPR000644">
    <property type="entry name" value="CBS_dom"/>
</dbReference>
<evidence type="ECO:0000259" key="12">
    <source>
        <dbReference type="PROSITE" id="PS51371"/>
    </source>
</evidence>
<evidence type="ECO:0000259" key="13">
    <source>
        <dbReference type="PROSITE" id="PS51846"/>
    </source>
</evidence>
<evidence type="ECO:0000313" key="14">
    <source>
        <dbReference type="EMBL" id="BCD97193.1"/>
    </source>
</evidence>
<keyword evidence="4 10" id="KW-0812">Transmembrane</keyword>
<evidence type="ECO:0000256" key="5">
    <source>
        <dbReference type="ARBA" id="ARBA00022737"/>
    </source>
</evidence>
<dbReference type="PROSITE" id="PS51846">
    <property type="entry name" value="CNNM"/>
    <property type="match status" value="1"/>
</dbReference>
<protein>
    <recommendedName>
        <fullName evidence="16">Magnesium/cobalt efflux protein</fullName>
    </recommendedName>
</protein>
<keyword evidence="7 9" id="KW-0129">CBS domain</keyword>
<dbReference type="SMART" id="SM01091">
    <property type="entry name" value="CorC_HlyC"/>
    <property type="match status" value="1"/>
</dbReference>
<organism evidence="14 15">
    <name type="scientific">Marinagarivorans cellulosilyticus</name>
    <dbReference type="NCBI Taxonomy" id="2721545"/>
    <lineage>
        <taxon>Bacteria</taxon>
        <taxon>Pseudomonadati</taxon>
        <taxon>Pseudomonadota</taxon>
        <taxon>Gammaproteobacteria</taxon>
        <taxon>Cellvibrionales</taxon>
        <taxon>Cellvibrionaceae</taxon>
        <taxon>Marinagarivorans</taxon>
    </lineage>
</organism>
<dbReference type="RefSeq" id="WP_236986668.1">
    <property type="nucleotide sequence ID" value="NZ_AP023086.1"/>
</dbReference>
<dbReference type="Proteomes" id="UP001320119">
    <property type="component" value="Chromosome"/>
</dbReference>
<feature type="domain" description="CNNM transmembrane" evidence="13">
    <location>
        <begin position="2"/>
        <end position="189"/>
    </location>
</feature>
<reference evidence="14 15" key="1">
    <citation type="journal article" date="2022" name="IScience">
        <title>An ultrasensitive nanofiber-based assay for enzymatic hydrolysis and deep-sea microbial degradation of cellulose.</title>
        <authorList>
            <person name="Tsudome M."/>
            <person name="Tachioka M."/>
            <person name="Miyazaki M."/>
            <person name="Uchimura K."/>
            <person name="Tsuda M."/>
            <person name="Takaki Y."/>
            <person name="Deguchi S."/>
        </authorList>
    </citation>
    <scope>NUCLEOTIDE SEQUENCE [LARGE SCALE GENOMIC DNA]</scope>
    <source>
        <strain evidence="14 15">GE09</strain>
    </source>
</reference>
<evidence type="ECO:0000256" key="1">
    <source>
        <dbReference type="ARBA" id="ARBA00004651"/>
    </source>
</evidence>
<feature type="transmembrane region" description="Helical" evidence="11">
    <location>
        <begin position="92"/>
        <end position="112"/>
    </location>
</feature>
<dbReference type="PROSITE" id="PS51371">
    <property type="entry name" value="CBS"/>
    <property type="match status" value="2"/>
</dbReference>
<keyword evidence="3" id="KW-1003">Cell membrane</keyword>